<organism evidence="1">
    <name type="scientific">Dipodfec virus RodF1_81</name>
    <dbReference type="NCBI Taxonomy" id="2929313"/>
    <lineage>
        <taxon>Viruses</taxon>
        <taxon>Monodnaviria</taxon>
        <taxon>Sangervirae</taxon>
        <taxon>Phixviricota</taxon>
        <taxon>Malgrandaviricetes</taxon>
        <taxon>Petitvirales</taxon>
        <taxon>Microviridae</taxon>
    </lineage>
</organism>
<sequence length="324" mass="36028">MAFLDFLPLIGSAVGGLFGLGSQVSTNNAQMRLAQFAYDKNLEMWHKQNQYNSPKNQKARMIEAGFNPNLVYGNGSVVNTASNAPQYDAPHLGAYTNFGDLGAGQSYQLYMQGQQTRADIALKNAQVKGVLANARVSSLEVGVKLQEILSRQMDNAMKRKDLKSYNDFRDLQIDLMRANRDNIDSLTNYRDGVQTNLANAQIANYDEQNKTLKFNNQFMNPLRMKQAQVSIMNGLKDLAVKDQNIKESQSRILLNDATRSKIASEIVSISLKNNGQIQENQMNEILLKNGINLRESGWSGAVGKFCHVLGGYVDAATDWLGDLF</sequence>
<evidence type="ECO:0000313" key="1">
    <source>
        <dbReference type="EMBL" id="UPW41896.1"/>
    </source>
</evidence>
<name>A0A976N2J4_9VIRU</name>
<reference evidence="1" key="1">
    <citation type="submission" date="2022-02" db="EMBL/GenBank/DDBJ databases">
        <title>Towards deciphering the DNA virus diversity associated with rodent species in the families Cricetidae and Heteromyidae.</title>
        <authorList>
            <person name="Lund M."/>
            <person name="Larsen B.B."/>
            <person name="Gryseels S."/>
            <person name="Kraberger S."/>
            <person name="Rowsey D.M."/>
            <person name="Steger L."/>
            <person name="Yule K.M."/>
            <person name="Upham N.S."/>
            <person name="Worobey M."/>
            <person name="Van Doorslaer K."/>
            <person name="Varsani A."/>
        </authorList>
    </citation>
    <scope>NUCLEOTIDE SEQUENCE</scope>
    <source>
        <strain evidence="1">NeonRodF1_81</strain>
    </source>
</reference>
<accession>A0A976N2J4</accession>
<dbReference type="EMBL" id="OM869691">
    <property type="protein sequence ID" value="UPW41896.1"/>
    <property type="molecule type" value="Genomic_DNA"/>
</dbReference>
<proteinExistence type="predicted"/>
<protein>
    <submittedName>
        <fullName evidence="1">DNA pilot protein</fullName>
    </submittedName>
</protein>